<feature type="region of interest" description="Disordered" evidence="1">
    <location>
        <begin position="49"/>
        <end position="117"/>
    </location>
</feature>
<dbReference type="Proteomes" id="UP001596395">
    <property type="component" value="Unassembled WGS sequence"/>
</dbReference>
<dbReference type="AlphaFoldDB" id="A0ABD5VDK4"/>
<name>A0ABD5VDK4_9EURY</name>
<evidence type="ECO:0008006" key="4">
    <source>
        <dbReference type="Google" id="ProtNLM"/>
    </source>
</evidence>
<feature type="region of interest" description="Disordered" evidence="1">
    <location>
        <begin position="1"/>
        <end position="23"/>
    </location>
</feature>
<proteinExistence type="predicted"/>
<feature type="compositionally biased region" description="Basic and acidic residues" evidence="1">
    <location>
        <begin position="89"/>
        <end position="104"/>
    </location>
</feature>
<evidence type="ECO:0000313" key="3">
    <source>
        <dbReference type="Proteomes" id="UP001596395"/>
    </source>
</evidence>
<gene>
    <name evidence="2" type="ORF">ACFQGB_02725</name>
</gene>
<evidence type="ECO:0000313" key="2">
    <source>
        <dbReference type="EMBL" id="MFC6951768.1"/>
    </source>
</evidence>
<evidence type="ECO:0000256" key="1">
    <source>
        <dbReference type="SAM" id="MobiDB-lite"/>
    </source>
</evidence>
<protein>
    <recommendedName>
        <fullName evidence="4">Lipoprotein</fullName>
    </recommendedName>
</protein>
<organism evidence="2 3">
    <name type="scientific">Halorubellus litoreus</name>
    <dbReference type="NCBI Taxonomy" id="755308"/>
    <lineage>
        <taxon>Archaea</taxon>
        <taxon>Methanobacteriati</taxon>
        <taxon>Methanobacteriota</taxon>
        <taxon>Stenosarchaea group</taxon>
        <taxon>Halobacteria</taxon>
        <taxon>Halobacteriales</taxon>
        <taxon>Halorubellaceae</taxon>
        <taxon>Halorubellus</taxon>
    </lineage>
</organism>
<keyword evidence="3" id="KW-1185">Reference proteome</keyword>
<sequence>MFRRGSSPPPSRTATERAATSPFATTRSGVVALALVALVALAGCSGAPTTTDAQTTTDAPGPTDAAPATNATATTAPPSTTDAPTTRATTDRESTTTPGDHDGNDTASFRIPVRGNGTLPFDHNETYARTMTLLGLDDPVDPPSQIYLYRPATPWQPTVSDPFALTLMDARESSNFSRETRTGLSLALSGTESRTDLEFTVVHEYVHNAQFARIQDTPTWDTTFSDAYQRHRAAAAVVEGAASYVALEYLARYENRSRAAVVAETDGYRNASPAGKYAWAPYHFGREYVAERVDSPADHWRLYEEPPQTTEELIHGLEPGSEPPKPLSVTVDADAWSVEERETRGELFARVVLASELAEPKAARGAAGWGNDELVAFSNGSERAFAWTLRWDDAANATEFVDAFGAATNARSPRSDGGWTVDDTRIRLVRVSPETVVVFTGPGSFVDSATATGSDGNVTVGGPAAGQSPASRARGQAWYASLT</sequence>
<reference evidence="2 3" key="1">
    <citation type="journal article" date="2019" name="Int. J. Syst. Evol. Microbiol.">
        <title>The Global Catalogue of Microorganisms (GCM) 10K type strain sequencing project: providing services to taxonomists for standard genome sequencing and annotation.</title>
        <authorList>
            <consortium name="The Broad Institute Genomics Platform"/>
            <consortium name="The Broad Institute Genome Sequencing Center for Infectious Disease"/>
            <person name="Wu L."/>
            <person name="Ma J."/>
        </authorList>
    </citation>
    <scope>NUCLEOTIDE SEQUENCE [LARGE SCALE GENOMIC DNA]</scope>
    <source>
        <strain evidence="2 3">GX26</strain>
    </source>
</reference>
<feature type="compositionally biased region" description="Low complexity" evidence="1">
    <location>
        <begin position="49"/>
        <end position="88"/>
    </location>
</feature>
<comment type="caution">
    <text evidence="2">The sequence shown here is derived from an EMBL/GenBank/DDBJ whole genome shotgun (WGS) entry which is preliminary data.</text>
</comment>
<dbReference type="EMBL" id="JBHSXN010000001">
    <property type="protein sequence ID" value="MFC6951768.1"/>
    <property type="molecule type" value="Genomic_DNA"/>
</dbReference>
<accession>A0ABD5VDK4</accession>
<feature type="region of interest" description="Disordered" evidence="1">
    <location>
        <begin position="454"/>
        <end position="475"/>
    </location>
</feature>
<dbReference type="RefSeq" id="WP_336348783.1">
    <property type="nucleotide sequence ID" value="NZ_JAZAQL010000001.1"/>
</dbReference>